<keyword evidence="6 12" id="KW-0812">Transmembrane</keyword>
<dbReference type="InterPro" id="IPR003661">
    <property type="entry name" value="HisK_dim/P_dom"/>
</dbReference>
<dbReference type="Pfam" id="PF02518">
    <property type="entry name" value="HATPase_c"/>
    <property type="match status" value="1"/>
</dbReference>
<feature type="domain" description="HAMP" evidence="14">
    <location>
        <begin position="156"/>
        <end position="210"/>
    </location>
</feature>
<dbReference type="InterPro" id="IPR036097">
    <property type="entry name" value="HisK_dim/P_sf"/>
</dbReference>
<name>A0A2W5MKZ5_9GAMM</name>
<keyword evidence="9" id="KW-0902">Two-component regulatory system</keyword>
<dbReference type="InterPro" id="IPR036890">
    <property type="entry name" value="HATPase_C_sf"/>
</dbReference>
<proteinExistence type="predicted"/>
<feature type="region of interest" description="Disordered" evidence="11">
    <location>
        <begin position="423"/>
        <end position="446"/>
    </location>
</feature>
<evidence type="ECO:0000256" key="3">
    <source>
        <dbReference type="ARBA" id="ARBA00012438"/>
    </source>
</evidence>
<reference evidence="15 16" key="1">
    <citation type="submission" date="2017-08" db="EMBL/GenBank/DDBJ databases">
        <title>Infants hospitalized years apart are colonized by the same room-sourced microbial strains.</title>
        <authorList>
            <person name="Brooks B."/>
            <person name="Olm M.R."/>
            <person name="Firek B.A."/>
            <person name="Baker R."/>
            <person name="Thomas B.C."/>
            <person name="Morowitz M.J."/>
            <person name="Banfield J.F."/>
        </authorList>
    </citation>
    <scope>NUCLEOTIDE SEQUENCE [LARGE SCALE GENOMIC DNA]</scope>
    <source>
        <strain evidence="15">S2_005_003_R2_42</strain>
    </source>
</reference>
<keyword evidence="10 12" id="KW-0472">Membrane</keyword>
<dbReference type="InterPro" id="IPR050428">
    <property type="entry name" value="TCS_sensor_his_kinase"/>
</dbReference>
<accession>A0A2W5MKZ5</accession>
<dbReference type="GO" id="GO:0000155">
    <property type="term" value="F:phosphorelay sensor kinase activity"/>
    <property type="evidence" value="ECO:0007669"/>
    <property type="project" value="InterPro"/>
</dbReference>
<feature type="compositionally biased region" description="Low complexity" evidence="11">
    <location>
        <begin position="423"/>
        <end position="433"/>
    </location>
</feature>
<evidence type="ECO:0000256" key="6">
    <source>
        <dbReference type="ARBA" id="ARBA00022692"/>
    </source>
</evidence>
<dbReference type="SUPFAM" id="SSF55874">
    <property type="entry name" value="ATPase domain of HSP90 chaperone/DNA topoisomerase II/histidine kinase"/>
    <property type="match status" value="1"/>
</dbReference>
<sequence length="446" mass="47802">MTARWGLRRRITLGLIAYAVLLSIGVAVHGFYVNENAERLVWESLLRAEMDHFLSRRALDPDYRWPDTQTLELLTFPAGAPVPPPLDTLPPGVHDEFVLDGRERVILVRDVDGQRLVLALDIGDLERREYDLGWALLASALTMVAVMAGLVAWGVGALTRPLSALAARIARLQPQETGQRLQLPPGATAELAVIADALNDYLVRNEQFVARERAFIDSASHELRTPVAVIAGAAEIAAATADLPPAVRGQLARILGTARDVERLIGLLLVLAKDPARLAEISDRIALDQLLPIIVADHRHLCRDKDLELTLAPPPACELVAPLHIVQAAIGNLLRNAIENSDRGVIAIGLSARGVVTIDDPGHGLSPEEISAIHARLARGGHRDGGGIGLALIARICDHLGWTLTLDSRLGRGTRATLDLGASLAPSPRARAPGHGTAGPQPISDL</sequence>
<dbReference type="PANTHER" id="PTHR45436:SF16">
    <property type="entry name" value="HISTIDINE KINASE"/>
    <property type="match status" value="1"/>
</dbReference>
<dbReference type="InterPro" id="IPR005467">
    <property type="entry name" value="His_kinase_dom"/>
</dbReference>
<evidence type="ECO:0000256" key="10">
    <source>
        <dbReference type="ARBA" id="ARBA00023136"/>
    </source>
</evidence>
<evidence type="ECO:0000256" key="11">
    <source>
        <dbReference type="SAM" id="MobiDB-lite"/>
    </source>
</evidence>
<evidence type="ECO:0000256" key="12">
    <source>
        <dbReference type="SAM" id="Phobius"/>
    </source>
</evidence>
<dbReference type="CDD" id="cd00082">
    <property type="entry name" value="HisKA"/>
    <property type="match status" value="1"/>
</dbReference>
<organism evidence="15 16">
    <name type="scientific">Rhodanobacter denitrificans</name>
    <dbReference type="NCBI Taxonomy" id="666685"/>
    <lineage>
        <taxon>Bacteria</taxon>
        <taxon>Pseudomonadati</taxon>
        <taxon>Pseudomonadota</taxon>
        <taxon>Gammaproteobacteria</taxon>
        <taxon>Lysobacterales</taxon>
        <taxon>Rhodanobacteraceae</taxon>
        <taxon>Rhodanobacter</taxon>
    </lineage>
</organism>
<feature type="transmembrane region" description="Helical" evidence="12">
    <location>
        <begin position="12"/>
        <end position="32"/>
    </location>
</feature>
<evidence type="ECO:0000259" key="13">
    <source>
        <dbReference type="PROSITE" id="PS50109"/>
    </source>
</evidence>
<keyword evidence="4" id="KW-0597">Phosphoprotein</keyword>
<dbReference type="PROSITE" id="PS50109">
    <property type="entry name" value="HIS_KIN"/>
    <property type="match status" value="1"/>
</dbReference>
<dbReference type="Proteomes" id="UP000249046">
    <property type="component" value="Unassembled WGS sequence"/>
</dbReference>
<dbReference type="Gene3D" id="3.30.565.10">
    <property type="entry name" value="Histidine kinase-like ATPase, C-terminal domain"/>
    <property type="match status" value="1"/>
</dbReference>
<evidence type="ECO:0000313" key="16">
    <source>
        <dbReference type="Proteomes" id="UP000249046"/>
    </source>
</evidence>
<dbReference type="PROSITE" id="PS50885">
    <property type="entry name" value="HAMP"/>
    <property type="match status" value="1"/>
</dbReference>
<evidence type="ECO:0000259" key="14">
    <source>
        <dbReference type="PROSITE" id="PS50885"/>
    </source>
</evidence>
<evidence type="ECO:0000313" key="15">
    <source>
        <dbReference type="EMBL" id="PZQ18313.1"/>
    </source>
</evidence>
<dbReference type="GO" id="GO:0005886">
    <property type="term" value="C:plasma membrane"/>
    <property type="evidence" value="ECO:0007669"/>
    <property type="project" value="TreeGrafter"/>
</dbReference>
<dbReference type="EMBL" id="QFPO01000003">
    <property type="protein sequence ID" value="PZQ18313.1"/>
    <property type="molecule type" value="Genomic_DNA"/>
</dbReference>
<dbReference type="AlphaFoldDB" id="A0A2W5MKZ5"/>
<dbReference type="SUPFAM" id="SSF47384">
    <property type="entry name" value="Homodimeric domain of signal transducing histidine kinase"/>
    <property type="match status" value="1"/>
</dbReference>
<evidence type="ECO:0000256" key="2">
    <source>
        <dbReference type="ARBA" id="ARBA00004370"/>
    </source>
</evidence>
<keyword evidence="5" id="KW-0808">Transferase</keyword>
<dbReference type="EC" id="2.7.13.3" evidence="3"/>
<evidence type="ECO:0000256" key="7">
    <source>
        <dbReference type="ARBA" id="ARBA00022777"/>
    </source>
</evidence>
<gene>
    <name evidence="15" type="ORF">DI564_03090</name>
</gene>
<dbReference type="InterPro" id="IPR004358">
    <property type="entry name" value="Sig_transdc_His_kin-like_C"/>
</dbReference>
<dbReference type="InterPro" id="IPR003594">
    <property type="entry name" value="HATPase_dom"/>
</dbReference>
<evidence type="ECO:0000256" key="5">
    <source>
        <dbReference type="ARBA" id="ARBA00022679"/>
    </source>
</evidence>
<comment type="catalytic activity">
    <reaction evidence="1">
        <text>ATP + protein L-histidine = ADP + protein N-phospho-L-histidine.</text>
        <dbReference type="EC" id="2.7.13.3"/>
    </reaction>
</comment>
<comment type="subcellular location">
    <subcellularLocation>
        <location evidence="2">Membrane</location>
    </subcellularLocation>
</comment>
<keyword evidence="8 12" id="KW-1133">Transmembrane helix</keyword>
<dbReference type="Gene3D" id="1.10.287.130">
    <property type="match status" value="1"/>
</dbReference>
<dbReference type="SMART" id="SM00388">
    <property type="entry name" value="HisKA"/>
    <property type="match status" value="1"/>
</dbReference>
<evidence type="ECO:0000256" key="1">
    <source>
        <dbReference type="ARBA" id="ARBA00000085"/>
    </source>
</evidence>
<dbReference type="PRINTS" id="PR00344">
    <property type="entry name" value="BCTRLSENSOR"/>
</dbReference>
<comment type="caution">
    <text evidence="15">The sequence shown here is derived from an EMBL/GenBank/DDBJ whole genome shotgun (WGS) entry which is preliminary data.</text>
</comment>
<dbReference type="Pfam" id="PF00512">
    <property type="entry name" value="HisKA"/>
    <property type="match status" value="1"/>
</dbReference>
<dbReference type="PANTHER" id="PTHR45436">
    <property type="entry name" value="SENSOR HISTIDINE KINASE YKOH"/>
    <property type="match status" value="1"/>
</dbReference>
<feature type="transmembrane region" description="Helical" evidence="12">
    <location>
        <begin position="134"/>
        <end position="158"/>
    </location>
</feature>
<keyword evidence="7 15" id="KW-0418">Kinase</keyword>
<dbReference type="InterPro" id="IPR003660">
    <property type="entry name" value="HAMP_dom"/>
</dbReference>
<evidence type="ECO:0000256" key="4">
    <source>
        <dbReference type="ARBA" id="ARBA00022553"/>
    </source>
</evidence>
<feature type="domain" description="Histidine kinase" evidence="13">
    <location>
        <begin position="218"/>
        <end position="424"/>
    </location>
</feature>
<protein>
    <recommendedName>
        <fullName evidence="3">histidine kinase</fullName>
        <ecNumber evidence="3">2.7.13.3</ecNumber>
    </recommendedName>
</protein>
<evidence type="ECO:0000256" key="9">
    <source>
        <dbReference type="ARBA" id="ARBA00023012"/>
    </source>
</evidence>
<evidence type="ECO:0000256" key="8">
    <source>
        <dbReference type="ARBA" id="ARBA00022989"/>
    </source>
</evidence>
<dbReference type="SMART" id="SM00387">
    <property type="entry name" value="HATPase_c"/>
    <property type="match status" value="1"/>
</dbReference>